<dbReference type="PANTHER" id="PTHR30093">
    <property type="entry name" value="GENERAL SECRETION PATHWAY PROTEIN G"/>
    <property type="match status" value="1"/>
</dbReference>
<feature type="transmembrane region" description="Helical" evidence="8">
    <location>
        <begin position="12"/>
        <end position="32"/>
    </location>
</feature>
<evidence type="ECO:0000313" key="10">
    <source>
        <dbReference type="Proteomes" id="UP000595064"/>
    </source>
</evidence>
<comment type="similarity">
    <text evidence="2 7">Belongs to the N-Me-Phe pilin family.</text>
</comment>
<dbReference type="EMBL" id="CP065748">
    <property type="protein sequence ID" value="QPS79358.1"/>
    <property type="molecule type" value="Genomic_DNA"/>
</dbReference>
<dbReference type="InterPro" id="IPR001082">
    <property type="entry name" value="Pilin"/>
</dbReference>
<dbReference type="SUPFAM" id="SSF54523">
    <property type="entry name" value="Pili subunits"/>
    <property type="match status" value="1"/>
</dbReference>
<dbReference type="NCBIfam" id="TIGR02532">
    <property type="entry name" value="IV_pilin_GFxxxE"/>
    <property type="match status" value="1"/>
</dbReference>
<proteinExistence type="inferred from homology"/>
<keyword evidence="7" id="KW-0281">Fimbrium</keyword>
<dbReference type="Gene3D" id="3.30.700.10">
    <property type="entry name" value="Glycoprotein, Type 4 Pilin"/>
    <property type="match status" value="1"/>
</dbReference>
<protein>
    <submittedName>
        <fullName evidence="9">Pilin</fullName>
    </submittedName>
</protein>
<keyword evidence="10" id="KW-1185">Reference proteome</keyword>
<dbReference type="PANTHER" id="PTHR30093:SF44">
    <property type="entry name" value="TYPE II SECRETION SYSTEM CORE PROTEIN G"/>
    <property type="match status" value="1"/>
</dbReference>
<keyword evidence="3" id="KW-0488">Methylation</keyword>
<dbReference type="PROSITE" id="PS00409">
    <property type="entry name" value="PROKAR_NTER_METHYL"/>
    <property type="match status" value="1"/>
</dbReference>
<keyword evidence="6 8" id="KW-0472">Membrane</keyword>
<dbReference type="GO" id="GO:0007155">
    <property type="term" value="P:cell adhesion"/>
    <property type="evidence" value="ECO:0007669"/>
    <property type="project" value="InterPro"/>
</dbReference>
<evidence type="ECO:0000256" key="3">
    <source>
        <dbReference type="ARBA" id="ARBA00022481"/>
    </source>
</evidence>
<dbReference type="Proteomes" id="UP000595064">
    <property type="component" value="Chromosome"/>
</dbReference>
<dbReference type="GO" id="GO:0016020">
    <property type="term" value="C:membrane"/>
    <property type="evidence" value="ECO:0007669"/>
    <property type="project" value="UniProtKB-SubCell"/>
</dbReference>
<evidence type="ECO:0000256" key="4">
    <source>
        <dbReference type="ARBA" id="ARBA00022692"/>
    </source>
</evidence>
<dbReference type="AlphaFoldDB" id="A0A7T3DDC7"/>
<evidence type="ECO:0000256" key="1">
    <source>
        <dbReference type="ARBA" id="ARBA00004167"/>
    </source>
</evidence>
<evidence type="ECO:0000256" key="6">
    <source>
        <dbReference type="ARBA" id="ARBA00023136"/>
    </source>
</evidence>
<organism evidence="9 10">
    <name type="scientific">Delftia lacustris</name>
    <dbReference type="NCBI Taxonomy" id="558537"/>
    <lineage>
        <taxon>Bacteria</taxon>
        <taxon>Pseudomonadati</taxon>
        <taxon>Pseudomonadota</taxon>
        <taxon>Betaproteobacteria</taxon>
        <taxon>Burkholderiales</taxon>
        <taxon>Comamonadaceae</taxon>
        <taxon>Delftia</taxon>
    </lineage>
</organism>
<keyword evidence="5 8" id="KW-1133">Transmembrane helix</keyword>
<evidence type="ECO:0000256" key="2">
    <source>
        <dbReference type="ARBA" id="ARBA00005233"/>
    </source>
</evidence>
<dbReference type="InterPro" id="IPR012902">
    <property type="entry name" value="N_methyl_site"/>
</dbReference>
<comment type="subcellular location">
    <subcellularLocation>
        <location evidence="1">Membrane</location>
        <topology evidence="1">Single-pass membrane protein</topology>
    </subcellularLocation>
</comment>
<evidence type="ECO:0000256" key="7">
    <source>
        <dbReference type="RuleBase" id="RU000389"/>
    </source>
</evidence>
<dbReference type="GO" id="GO:0009289">
    <property type="term" value="C:pilus"/>
    <property type="evidence" value="ECO:0007669"/>
    <property type="project" value="InterPro"/>
</dbReference>
<dbReference type="Pfam" id="PF00114">
    <property type="entry name" value="Pilin"/>
    <property type="match status" value="1"/>
</dbReference>
<dbReference type="KEGG" id="dla:I6G47_20305"/>
<name>A0A7T3DDC7_9BURK</name>
<evidence type="ECO:0000256" key="5">
    <source>
        <dbReference type="ARBA" id="ARBA00022989"/>
    </source>
</evidence>
<evidence type="ECO:0000313" key="9">
    <source>
        <dbReference type="EMBL" id="QPS79358.1"/>
    </source>
</evidence>
<keyword evidence="4 8" id="KW-0812">Transmembrane</keyword>
<reference evidence="9 10" key="1">
    <citation type="submission" date="2020-12" db="EMBL/GenBank/DDBJ databases">
        <title>FDA dAtabase for Regulatory Grade micrObial Sequences (FDA-ARGOS): Supporting development and validation of Infectious Disease Dx tests.</title>
        <authorList>
            <person name="Sproer C."/>
            <person name="Gronow S."/>
            <person name="Severitt S."/>
            <person name="Schroder I."/>
            <person name="Tallon L."/>
            <person name="Sadzewicz L."/>
            <person name="Zhao X."/>
            <person name="Boylan J."/>
            <person name="Ott S."/>
            <person name="Bowen H."/>
            <person name="Vavikolanu K."/>
            <person name="Mehta A."/>
            <person name="Aluvathingal J."/>
            <person name="Nadendla S."/>
            <person name="Lowell S."/>
            <person name="Myers T."/>
            <person name="Yan Y."/>
            <person name="Sichtig H."/>
        </authorList>
    </citation>
    <scope>NUCLEOTIDE SEQUENCE [LARGE SCALE GENOMIC DNA]</scope>
    <source>
        <strain evidence="9 10">FDAARGOS_890</strain>
    </source>
</reference>
<sequence length="195" mass="20204">MKRSIQQGFTLIELMIVVAIIGILAAVALPAYQDYTVRSRITEGFNLAQPARQMLATDGAASLADYQSFTDTWNKQAGTTGANSKYVASVLFDKAGSTATGDADAHITIKYNATTVGSLGTGVDILLYPRMRTGNAAAPAVPLATAWGAGESGAIDWGCISATATTATSAARNLGIDVKPAVTNVLAKFAPAECR</sequence>
<accession>A0A7T3DDC7</accession>
<dbReference type="InterPro" id="IPR045584">
    <property type="entry name" value="Pilin-like"/>
</dbReference>
<dbReference type="Pfam" id="PF07963">
    <property type="entry name" value="N_methyl"/>
    <property type="match status" value="1"/>
</dbReference>
<evidence type="ECO:0000256" key="8">
    <source>
        <dbReference type="SAM" id="Phobius"/>
    </source>
</evidence>
<gene>
    <name evidence="9" type="ORF">I6G47_20305</name>
</gene>